<proteinExistence type="predicted"/>
<keyword evidence="1" id="KW-0472">Membrane</keyword>
<dbReference type="InterPro" id="IPR009339">
    <property type="entry name" value="DUF998"/>
</dbReference>
<name>A0A7X5UU75_9PSEU</name>
<feature type="transmembrane region" description="Helical" evidence="1">
    <location>
        <begin position="98"/>
        <end position="116"/>
    </location>
</feature>
<dbReference type="EMBL" id="JAAOYM010000001">
    <property type="protein sequence ID" value="NIJ13957.1"/>
    <property type="molecule type" value="Genomic_DNA"/>
</dbReference>
<dbReference type="RefSeq" id="WP_167174281.1">
    <property type="nucleotide sequence ID" value="NZ_JAAOYM010000001.1"/>
</dbReference>
<evidence type="ECO:0000313" key="2">
    <source>
        <dbReference type="EMBL" id="NIJ13957.1"/>
    </source>
</evidence>
<evidence type="ECO:0000256" key="1">
    <source>
        <dbReference type="SAM" id="Phobius"/>
    </source>
</evidence>
<dbReference type="AlphaFoldDB" id="A0A7X5UU75"/>
<accession>A0A7X5UU75</accession>
<organism evidence="2 3">
    <name type="scientific">Saccharomonospora amisosensis</name>
    <dbReference type="NCBI Taxonomy" id="1128677"/>
    <lineage>
        <taxon>Bacteria</taxon>
        <taxon>Bacillati</taxon>
        <taxon>Actinomycetota</taxon>
        <taxon>Actinomycetes</taxon>
        <taxon>Pseudonocardiales</taxon>
        <taxon>Pseudonocardiaceae</taxon>
        <taxon>Saccharomonospora</taxon>
    </lineage>
</organism>
<feature type="transmembrane region" description="Helical" evidence="1">
    <location>
        <begin position="12"/>
        <end position="31"/>
    </location>
</feature>
<dbReference type="Pfam" id="PF06197">
    <property type="entry name" value="DUF998"/>
    <property type="match status" value="1"/>
</dbReference>
<keyword evidence="1" id="KW-0812">Transmembrane</keyword>
<comment type="caution">
    <text evidence="2">The sequence shown here is derived from an EMBL/GenBank/DDBJ whole genome shotgun (WGS) entry which is preliminary data.</text>
</comment>
<gene>
    <name evidence="2" type="ORF">FHU38_004301</name>
</gene>
<dbReference type="Proteomes" id="UP000545493">
    <property type="component" value="Unassembled WGS sequence"/>
</dbReference>
<feature type="transmembrane region" description="Helical" evidence="1">
    <location>
        <begin position="67"/>
        <end position="86"/>
    </location>
</feature>
<protein>
    <recommendedName>
        <fullName evidence="4">DUF998 domain-containing protein</fullName>
    </recommendedName>
</protein>
<keyword evidence="1" id="KW-1133">Transmembrane helix</keyword>
<feature type="transmembrane region" description="Helical" evidence="1">
    <location>
        <begin position="205"/>
        <end position="226"/>
    </location>
</feature>
<sequence>MGVTEGTQARWGGAFATLACALSVLSLLILGRSVLAMTYLNVRFHDEVDPLSRAVSYYVFAERAAEVFVATLVAVATATLAILAGLAQLRVRLGPRAVALLIGWSVALLLCAAFPTDNSPRIETGSGWIHQFAGASLFVTLPLAGLAAATSLRGQPGWAGTARLLRRLALGGVVLASAYLVARLPDLLPWWQLPGVLDFSAISGLVQRGLFALELATLLALAARLLRVSWSAARQASRDRPRAVAR</sequence>
<evidence type="ECO:0008006" key="4">
    <source>
        <dbReference type="Google" id="ProtNLM"/>
    </source>
</evidence>
<keyword evidence="3" id="KW-1185">Reference proteome</keyword>
<feature type="transmembrane region" description="Helical" evidence="1">
    <location>
        <begin position="128"/>
        <end position="152"/>
    </location>
</feature>
<evidence type="ECO:0000313" key="3">
    <source>
        <dbReference type="Proteomes" id="UP000545493"/>
    </source>
</evidence>
<reference evidence="2 3" key="1">
    <citation type="submission" date="2020-03" db="EMBL/GenBank/DDBJ databases">
        <title>Sequencing the genomes of 1000 actinobacteria strains.</title>
        <authorList>
            <person name="Klenk H.-P."/>
        </authorList>
    </citation>
    <scope>NUCLEOTIDE SEQUENCE [LARGE SCALE GENOMIC DNA]</scope>
    <source>
        <strain evidence="2 3">DSM 45685</strain>
    </source>
</reference>
<feature type="transmembrane region" description="Helical" evidence="1">
    <location>
        <begin position="164"/>
        <end position="185"/>
    </location>
</feature>